<evidence type="ECO:0000313" key="8">
    <source>
        <dbReference type="EMBL" id="EWT07998.1"/>
    </source>
</evidence>
<dbReference type="Pfam" id="PF13087">
    <property type="entry name" value="AAA_12"/>
    <property type="match status" value="1"/>
</dbReference>
<accession>W9GT78</accession>
<keyword evidence="5" id="KW-0067">ATP-binding</keyword>
<protein>
    <recommendedName>
        <fullName evidence="10">AAA+ ATPase domain-containing protein</fullName>
    </recommendedName>
</protein>
<keyword evidence="2" id="KW-0547">Nucleotide-binding</keyword>
<dbReference type="AlphaFoldDB" id="W9GT78"/>
<dbReference type="InterPro" id="IPR041679">
    <property type="entry name" value="DNA2/NAM7-like_C"/>
</dbReference>
<organism evidence="8 9">
    <name type="scientific">Intrasporangium chromatireducens Q5-1</name>
    <dbReference type="NCBI Taxonomy" id="584657"/>
    <lineage>
        <taxon>Bacteria</taxon>
        <taxon>Bacillati</taxon>
        <taxon>Actinomycetota</taxon>
        <taxon>Actinomycetes</taxon>
        <taxon>Micrococcales</taxon>
        <taxon>Intrasporangiaceae</taxon>
        <taxon>Intrasporangium</taxon>
    </lineage>
</organism>
<gene>
    <name evidence="8" type="ORF">N864_11745</name>
</gene>
<dbReference type="PATRIC" id="fig|584657.3.peg.46"/>
<keyword evidence="4" id="KW-0347">Helicase</keyword>
<comment type="caution">
    <text evidence="8">The sequence shown here is derived from an EMBL/GenBank/DDBJ whole genome shotgun (WGS) entry which is preliminary data.</text>
</comment>
<keyword evidence="9" id="KW-1185">Reference proteome</keyword>
<name>W9GT78_9MICO</name>
<feature type="domain" description="DNA2/NAM7 helicase helicase" evidence="6">
    <location>
        <begin position="201"/>
        <end position="450"/>
    </location>
</feature>
<evidence type="ECO:0000259" key="7">
    <source>
        <dbReference type="Pfam" id="PF13087"/>
    </source>
</evidence>
<dbReference type="GO" id="GO:0043139">
    <property type="term" value="F:5'-3' DNA helicase activity"/>
    <property type="evidence" value="ECO:0007669"/>
    <property type="project" value="TreeGrafter"/>
</dbReference>
<dbReference type="CDD" id="cd18808">
    <property type="entry name" value="SF1_C_Upf1"/>
    <property type="match status" value="1"/>
</dbReference>
<dbReference type="InterPro" id="IPR027417">
    <property type="entry name" value="P-loop_NTPase"/>
</dbReference>
<keyword evidence="3" id="KW-0378">Hydrolase</keyword>
<dbReference type="InterPro" id="IPR050534">
    <property type="entry name" value="Coronavir_polyprotein_1ab"/>
</dbReference>
<dbReference type="SUPFAM" id="SSF52540">
    <property type="entry name" value="P-loop containing nucleoside triphosphate hydrolases"/>
    <property type="match status" value="1"/>
</dbReference>
<evidence type="ECO:0000256" key="1">
    <source>
        <dbReference type="ARBA" id="ARBA00007913"/>
    </source>
</evidence>
<proteinExistence type="inferred from homology"/>
<evidence type="ECO:0000256" key="4">
    <source>
        <dbReference type="ARBA" id="ARBA00022806"/>
    </source>
</evidence>
<dbReference type="InterPro" id="IPR047187">
    <property type="entry name" value="SF1_C_Upf1"/>
</dbReference>
<feature type="domain" description="DNA2/NAM7 helicase-like C-terminal" evidence="7">
    <location>
        <begin position="480"/>
        <end position="661"/>
    </location>
</feature>
<reference evidence="9" key="1">
    <citation type="submission" date="2013-08" db="EMBL/GenBank/DDBJ databases">
        <title>Intrasporangium oryzae NRRL B-24470.</title>
        <authorList>
            <person name="Liu H."/>
            <person name="Wang G."/>
        </authorList>
    </citation>
    <scope>NUCLEOTIDE SEQUENCE [LARGE SCALE GENOMIC DNA]</scope>
    <source>
        <strain evidence="9">Q5-1</strain>
    </source>
</reference>
<evidence type="ECO:0000259" key="6">
    <source>
        <dbReference type="Pfam" id="PF13086"/>
    </source>
</evidence>
<dbReference type="GO" id="GO:0016787">
    <property type="term" value="F:hydrolase activity"/>
    <property type="evidence" value="ECO:0007669"/>
    <property type="project" value="UniProtKB-KW"/>
</dbReference>
<dbReference type="Pfam" id="PF13086">
    <property type="entry name" value="AAA_11"/>
    <property type="match status" value="1"/>
</dbReference>
<dbReference type="Gene3D" id="3.40.50.300">
    <property type="entry name" value="P-loop containing nucleotide triphosphate hydrolases"/>
    <property type="match status" value="2"/>
</dbReference>
<dbReference type="PANTHER" id="PTHR43788">
    <property type="entry name" value="DNA2/NAM7 HELICASE FAMILY MEMBER"/>
    <property type="match status" value="1"/>
</dbReference>
<dbReference type="EMBL" id="AWQS01000001">
    <property type="protein sequence ID" value="EWT07998.1"/>
    <property type="molecule type" value="Genomic_DNA"/>
</dbReference>
<dbReference type="InterPro" id="IPR041677">
    <property type="entry name" value="DNA2/NAM7_AAA_11"/>
</dbReference>
<dbReference type="GO" id="GO:0005524">
    <property type="term" value="F:ATP binding"/>
    <property type="evidence" value="ECO:0007669"/>
    <property type="project" value="UniProtKB-KW"/>
</dbReference>
<evidence type="ECO:0000256" key="2">
    <source>
        <dbReference type="ARBA" id="ARBA00022741"/>
    </source>
</evidence>
<dbReference type="Proteomes" id="UP000019494">
    <property type="component" value="Unassembled WGS sequence"/>
</dbReference>
<evidence type="ECO:0000256" key="5">
    <source>
        <dbReference type="ARBA" id="ARBA00022840"/>
    </source>
</evidence>
<evidence type="ECO:0000256" key="3">
    <source>
        <dbReference type="ARBA" id="ARBA00022801"/>
    </source>
</evidence>
<comment type="similarity">
    <text evidence="1">Belongs to the DNA2/NAM7 helicase family.</text>
</comment>
<sequence length="874" mass="95732">MRPKPQLQQGIDVSVLPDSVRQLVADHPEFLPRSRPAADALGPVHDPSLDDIWTEIQQALDDELLAVWKSISTLTLRLTAGQVLSTTNRGYVVVYEVERDVRLTEGQQVALRAGEKEFDAEVLAMAGARLQLWVRASSAPPPEGELLADASFLLKRRKEFCGQRATSELSGETIHMVLAKSEDVVTVQDKWPGLDWMGGEQDHFLRIALGTPMSWLWGPPGTGKTSTLAVLLDELHRRGERILFVSNTNTAVDTALLRFARTTPGYGMGDVVRVGPAALAEVERLPTPVTVEGIGASRGEAIATALQQCEAELKSLRARNLAAIRKIDGRYDGEDDDSDTALHAIARRRDKYFDQDRATVPKVGYLVERRHLLREMLDRLEVATYEQASVLFATVHQAYLRRLQGQRFDCVVIDEASMVSADLALIAAGLSDKRVVVAGDFRQLGPIHQSESPVAQKWLARSIFEHAGIPLEVSRHSTRPNLVALRQQHRMRPAVADLVSNAAYSENPLITSDLVMSRPAVAVALPEAGPVVVVDTSKLRPWMARASGIRSRYNPIHAQIAQVLVDALPEETSLGLISPFAPQSALLRSVVGRDDEHRAASTVHRFQGGERDVILWDATLASGGRLSKVPWFSDSKTWEEGSRLVNVAISRAREQLIILADVSSMRAGLGFDSTSMRVLRDAMKAGALVDACDVIRSTATTAAEEHSHQDRPPLGWVLEAGAQMAMLWTPSLPDPVSPEILELLAQAHRRGTQIYLRTVTPITATGHRAAHALQAVGVSVRYLEHAVESFALCGSRVASCGDPLLATDPAGPWVMSESRDFAAVLLRLAKRKHDPKMTAGETDSVLACGHPQTLWYYRSTDGLPWLDGVCRYCG</sequence>
<evidence type="ECO:0008006" key="10">
    <source>
        <dbReference type="Google" id="ProtNLM"/>
    </source>
</evidence>
<dbReference type="PANTHER" id="PTHR43788:SF8">
    <property type="entry name" value="DNA-BINDING PROTEIN SMUBP-2"/>
    <property type="match status" value="1"/>
</dbReference>
<evidence type="ECO:0000313" key="9">
    <source>
        <dbReference type="Proteomes" id="UP000019494"/>
    </source>
</evidence>